<accession>A0A979FUT6</accession>
<sequence>MHLHLESCPSARSDCPIHALSWMGKVPDDMPEEEGWKLNRVLYYQEGWLATGNARGIVGVTYSSSHCKRGVDVPARTNYNLHGHRAEVRDVSTVNRDLRGHRAEVRDVSTVHHDQLQPLRPKSRGERCVNHHHHLPKLSVARDLR</sequence>
<dbReference type="GeneID" id="125179349"/>
<evidence type="ECO:0000313" key="2">
    <source>
        <dbReference type="RefSeq" id="XP_047740999.1"/>
    </source>
</evidence>
<dbReference type="Proteomes" id="UP000694843">
    <property type="component" value="Unplaced"/>
</dbReference>
<dbReference type="AlphaFoldDB" id="A0A979FUT6"/>
<name>A0A979FUT6_HYAAZ</name>
<dbReference type="KEGG" id="hazt:125179349"/>
<organism evidence="1 2">
    <name type="scientific">Hyalella azteca</name>
    <name type="common">Amphipod</name>
    <dbReference type="NCBI Taxonomy" id="294128"/>
    <lineage>
        <taxon>Eukaryota</taxon>
        <taxon>Metazoa</taxon>
        <taxon>Ecdysozoa</taxon>
        <taxon>Arthropoda</taxon>
        <taxon>Crustacea</taxon>
        <taxon>Multicrustacea</taxon>
        <taxon>Malacostraca</taxon>
        <taxon>Eumalacostraca</taxon>
        <taxon>Peracarida</taxon>
        <taxon>Amphipoda</taxon>
        <taxon>Senticaudata</taxon>
        <taxon>Talitrida</taxon>
        <taxon>Talitroidea</taxon>
        <taxon>Hyalellidae</taxon>
        <taxon>Hyalella</taxon>
    </lineage>
</organism>
<keyword evidence="1" id="KW-1185">Reference proteome</keyword>
<dbReference type="OrthoDB" id="8775810at2759"/>
<gene>
    <name evidence="2" type="primary">LOC125179349</name>
</gene>
<protein>
    <submittedName>
        <fullName evidence="2">Tubby-related protein 4-like</fullName>
    </submittedName>
</protein>
<evidence type="ECO:0000313" key="1">
    <source>
        <dbReference type="Proteomes" id="UP000694843"/>
    </source>
</evidence>
<dbReference type="RefSeq" id="XP_047740999.1">
    <property type="nucleotide sequence ID" value="XM_047885043.1"/>
</dbReference>
<reference evidence="2" key="1">
    <citation type="submission" date="2025-08" db="UniProtKB">
        <authorList>
            <consortium name="RefSeq"/>
        </authorList>
    </citation>
    <scope>IDENTIFICATION</scope>
    <source>
        <tissue evidence="2">Whole organism</tissue>
    </source>
</reference>
<proteinExistence type="predicted"/>